<dbReference type="AlphaFoldDB" id="A0A674MEX8"/>
<protein>
    <submittedName>
        <fullName evidence="1">Uncharacterized protein</fullName>
    </submittedName>
</protein>
<dbReference type="GeneTree" id="ENSGT01020000233065"/>
<evidence type="ECO:0000313" key="2">
    <source>
        <dbReference type="Proteomes" id="UP000005226"/>
    </source>
</evidence>
<dbReference type="PANTHER" id="PTHR13308">
    <property type="entry name" value="NEDD4-BINDING PROTEIN 2-LIKE 1"/>
    <property type="match status" value="1"/>
</dbReference>
<reference evidence="1 2" key="1">
    <citation type="journal article" date="2011" name="Genome Biol. Evol.">
        <title>Integration of the genetic map and genome assembly of fugu facilitates insights into distinct features of genome evolution in teleosts and mammals.</title>
        <authorList>
            <person name="Kai W."/>
            <person name="Kikuchi K."/>
            <person name="Tohari S."/>
            <person name="Chew A.K."/>
            <person name="Tay A."/>
            <person name="Fujiwara A."/>
            <person name="Hosoya S."/>
            <person name="Suetake H."/>
            <person name="Naruse K."/>
            <person name="Brenner S."/>
            <person name="Suzuki Y."/>
            <person name="Venkatesh B."/>
        </authorList>
    </citation>
    <scope>NUCLEOTIDE SEQUENCE [LARGE SCALE GENOMIC DNA]</scope>
</reference>
<sequence length="83" mass="10091">MQQGRSPIIIDNTNIQAWEMKPYVSMNNFIFKNFFRLNIDVLNYFYFYQMCRFFFKQTATTHLNFSHLAEAFVQSNLKQMKTK</sequence>
<organism evidence="1 2">
    <name type="scientific">Takifugu rubripes</name>
    <name type="common">Japanese pufferfish</name>
    <name type="synonym">Fugu rubripes</name>
    <dbReference type="NCBI Taxonomy" id="31033"/>
    <lineage>
        <taxon>Eukaryota</taxon>
        <taxon>Metazoa</taxon>
        <taxon>Chordata</taxon>
        <taxon>Craniata</taxon>
        <taxon>Vertebrata</taxon>
        <taxon>Euteleostomi</taxon>
        <taxon>Actinopterygii</taxon>
        <taxon>Neopterygii</taxon>
        <taxon>Teleostei</taxon>
        <taxon>Neoteleostei</taxon>
        <taxon>Acanthomorphata</taxon>
        <taxon>Eupercaria</taxon>
        <taxon>Tetraodontiformes</taxon>
        <taxon>Tetradontoidea</taxon>
        <taxon>Tetraodontidae</taxon>
        <taxon>Takifugu</taxon>
    </lineage>
</organism>
<keyword evidence="2" id="KW-1185">Reference proteome</keyword>
<proteinExistence type="predicted"/>
<reference evidence="1" key="3">
    <citation type="submission" date="2025-09" db="UniProtKB">
        <authorList>
            <consortium name="Ensembl"/>
        </authorList>
    </citation>
    <scope>IDENTIFICATION</scope>
</reference>
<reference evidence="1" key="2">
    <citation type="submission" date="2025-08" db="UniProtKB">
        <authorList>
            <consortium name="Ensembl"/>
        </authorList>
    </citation>
    <scope>IDENTIFICATION</scope>
</reference>
<dbReference type="InParanoid" id="A0A674MEX8"/>
<evidence type="ECO:0000313" key="1">
    <source>
        <dbReference type="Ensembl" id="ENSTRUP00000059708.1"/>
    </source>
</evidence>
<dbReference type="InterPro" id="IPR026302">
    <property type="entry name" value="NEDD4-bd_p2"/>
</dbReference>
<dbReference type="Ensembl" id="ENSTRUT00000069480.1">
    <property type="protein sequence ID" value="ENSTRUP00000059708.1"/>
    <property type="gene ID" value="ENSTRUG00000029048.1"/>
</dbReference>
<dbReference type="PANTHER" id="PTHR13308:SF40">
    <property type="entry name" value="NEDD4-BINDING PROTEIN 2-LIKE 1"/>
    <property type="match status" value="1"/>
</dbReference>
<accession>A0A674MEX8</accession>
<dbReference type="Proteomes" id="UP000005226">
    <property type="component" value="Chromosome 11"/>
</dbReference>
<name>A0A674MEX8_TAKRU</name>